<keyword evidence="4 6" id="KW-1133">Transmembrane helix</keyword>
<evidence type="ECO:0000256" key="6">
    <source>
        <dbReference type="SAM" id="Phobius"/>
    </source>
</evidence>
<dbReference type="EMBL" id="JAFBFC010000001">
    <property type="protein sequence ID" value="MBM7701473.1"/>
    <property type="molecule type" value="Genomic_DNA"/>
</dbReference>
<evidence type="ECO:0000256" key="2">
    <source>
        <dbReference type="ARBA" id="ARBA00022475"/>
    </source>
</evidence>
<accession>A0ABS2QPT5</accession>
<dbReference type="PANTHER" id="PTHR10010:SF46">
    <property type="entry name" value="SODIUM-DEPENDENT PHOSPHATE TRANSPORT PROTEIN 2B"/>
    <property type="match status" value="1"/>
</dbReference>
<gene>
    <name evidence="7" type="ORF">JOC83_000299</name>
</gene>
<keyword evidence="8" id="KW-1185">Reference proteome</keyword>
<feature type="transmembrane region" description="Helical" evidence="6">
    <location>
        <begin position="205"/>
        <end position="227"/>
    </location>
</feature>
<dbReference type="InterPro" id="IPR003841">
    <property type="entry name" value="Na/Pi_transpt"/>
</dbReference>
<evidence type="ECO:0000256" key="4">
    <source>
        <dbReference type="ARBA" id="ARBA00022989"/>
    </source>
</evidence>
<dbReference type="RefSeq" id="WP_205182816.1">
    <property type="nucleotide sequence ID" value="NZ_JAFBFC010000001.1"/>
</dbReference>
<name>A0ABS2QPT5_9BACI</name>
<feature type="transmembrane region" description="Helical" evidence="6">
    <location>
        <begin position="280"/>
        <end position="302"/>
    </location>
</feature>
<reference evidence="7 8" key="1">
    <citation type="submission" date="2021-01" db="EMBL/GenBank/DDBJ databases">
        <title>Genomic Encyclopedia of Type Strains, Phase IV (KMG-IV): sequencing the most valuable type-strain genomes for metagenomic binning, comparative biology and taxonomic classification.</title>
        <authorList>
            <person name="Goeker M."/>
        </authorList>
    </citation>
    <scope>NUCLEOTIDE SEQUENCE [LARGE SCALE GENOMIC DNA]</scope>
    <source>
        <strain evidence="7 8">DSM 104297</strain>
    </source>
</reference>
<keyword evidence="3 6" id="KW-0812">Transmembrane</keyword>
<sequence length="311" mass="33757">MLQVLSFFTVYIAIFIFGMTVLRTGLYNVSQHKMKQWLMQMTKHPFQGMLVGAFVTAILQSSSAVMVLTVGLVATGYLTFKQSIGIILGTNIGTTITTELITFQIDQFVVPMLVLGALLLLFSNLFLSCIGAMLFGLGCIFVSMNGFEHLAAPLSKLPSIEVVIQQANTSELLGLWLGTFMTAIIQSSTATTGIIMSFLNENILSLQAGIAILFGANIGTCITAILASIGSNREGKLTAFAHAWLNVFGVIVFFPFIQTFSLLATKLTQFPDAQLAHVSLIFNIVCSILALPLTNVLAKFIIKVHGREIFQ</sequence>
<feature type="transmembrane region" description="Helical" evidence="6">
    <location>
        <begin position="173"/>
        <end position="199"/>
    </location>
</feature>
<dbReference type="Proteomes" id="UP000809829">
    <property type="component" value="Unassembled WGS sequence"/>
</dbReference>
<proteinExistence type="predicted"/>
<keyword evidence="5 6" id="KW-0472">Membrane</keyword>
<evidence type="ECO:0000256" key="5">
    <source>
        <dbReference type="ARBA" id="ARBA00023136"/>
    </source>
</evidence>
<organism evidence="7 8">
    <name type="scientific">Priestia iocasae</name>
    <dbReference type="NCBI Taxonomy" id="2291674"/>
    <lineage>
        <taxon>Bacteria</taxon>
        <taxon>Bacillati</taxon>
        <taxon>Bacillota</taxon>
        <taxon>Bacilli</taxon>
        <taxon>Bacillales</taxon>
        <taxon>Bacillaceae</taxon>
        <taxon>Priestia</taxon>
    </lineage>
</organism>
<evidence type="ECO:0000256" key="1">
    <source>
        <dbReference type="ARBA" id="ARBA00004651"/>
    </source>
</evidence>
<dbReference type="Pfam" id="PF02690">
    <property type="entry name" value="Na_Pi_cotrans"/>
    <property type="match status" value="2"/>
</dbReference>
<dbReference type="NCBIfam" id="TIGR00704">
    <property type="entry name" value="NaPi_cotrn_rel"/>
    <property type="match status" value="1"/>
</dbReference>
<dbReference type="InterPro" id="IPR004633">
    <property type="entry name" value="NaPi_cotrn-rel/YqeW-like"/>
</dbReference>
<evidence type="ECO:0000256" key="3">
    <source>
        <dbReference type="ARBA" id="ARBA00022692"/>
    </source>
</evidence>
<comment type="subcellular location">
    <subcellularLocation>
        <location evidence="1">Cell membrane</location>
        <topology evidence="1">Multi-pass membrane protein</topology>
    </subcellularLocation>
</comment>
<evidence type="ECO:0000313" key="8">
    <source>
        <dbReference type="Proteomes" id="UP000809829"/>
    </source>
</evidence>
<feature type="transmembrane region" description="Helical" evidence="6">
    <location>
        <begin position="50"/>
        <end position="78"/>
    </location>
</feature>
<dbReference type="PANTHER" id="PTHR10010">
    <property type="entry name" value="SOLUTE CARRIER FAMILY 34 SODIUM PHOSPHATE , MEMBER 2-RELATED"/>
    <property type="match status" value="1"/>
</dbReference>
<keyword evidence="2" id="KW-1003">Cell membrane</keyword>
<dbReference type="NCBIfam" id="NF037997">
    <property type="entry name" value="Na_Pi_symport"/>
    <property type="match status" value="1"/>
</dbReference>
<protein>
    <submittedName>
        <fullName evidence="7">Phosphate:Na+ symporter</fullName>
    </submittedName>
</protein>
<feature type="transmembrane region" description="Helical" evidence="6">
    <location>
        <begin position="84"/>
        <end position="101"/>
    </location>
</feature>
<feature type="transmembrane region" description="Helical" evidence="6">
    <location>
        <begin position="239"/>
        <end position="260"/>
    </location>
</feature>
<feature type="transmembrane region" description="Helical" evidence="6">
    <location>
        <begin position="6"/>
        <end position="29"/>
    </location>
</feature>
<comment type="caution">
    <text evidence="7">The sequence shown here is derived from an EMBL/GenBank/DDBJ whole genome shotgun (WGS) entry which is preliminary data.</text>
</comment>
<evidence type="ECO:0000313" key="7">
    <source>
        <dbReference type="EMBL" id="MBM7701473.1"/>
    </source>
</evidence>